<dbReference type="SUPFAM" id="SSF82693">
    <property type="entry name" value="Multidrug efflux transporter AcrB pore domain, PN1, PN2, PC1 and PC2 subdomains"/>
    <property type="match status" value="3"/>
</dbReference>
<dbReference type="PANTHER" id="PTHR32063">
    <property type="match status" value="1"/>
</dbReference>
<feature type="transmembrane region" description="Helical" evidence="1">
    <location>
        <begin position="20"/>
        <end position="37"/>
    </location>
</feature>
<evidence type="ECO:0000313" key="2">
    <source>
        <dbReference type="EMBL" id="BBO19525.1"/>
    </source>
</evidence>
<feature type="transmembrane region" description="Helical" evidence="1">
    <location>
        <begin position="367"/>
        <end position="387"/>
    </location>
</feature>
<feature type="transmembrane region" description="Helical" evidence="1">
    <location>
        <begin position="532"/>
        <end position="551"/>
    </location>
</feature>
<dbReference type="KEGG" id="ddz:DSYM_02240"/>
<protein>
    <submittedName>
        <fullName evidence="2">Efflux RND transporter permease subunit</fullName>
    </submittedName>
</protein>
<dbReference type="PRINTS" id="PR00702">
    <property type="entry name" value="ACRIFLAVINRP"/>
</dbReference>
<evidence type="ECO:0000313" key="3">
    <source>
        <dbReference type="Proteomes" id="UP000662914"/>
    </source>
</evidence>
<feature type="transmembrane region" description="Helical" evidence="1">
    <location>
        <begin position="965"/>
        <end position="984"/>
    </location>
</feature>
<dbReference type="GO" id="GO:0042910">
    <property type="term" value="F:xenobiotic transmembrane transporter activity"/>
    <property type="evidence" value="ECO:0007669"/>
    <property type="project" value="TreeGrafter"/>
</dbReference>
<dbReference type="InterPro" id="IPR001036">
    <property type="entry name" value="Acrflvin-R"/>
</dbReference>
<feature type="transmembrane region" description="Helical" evidence="1">
    <location>
        <begin position="432"/>
        <end position="455"/>
    </location>
</feature>
<accession>A0A809R5D1</accession>
<keyword evidence="1" id="KW-1133">Transmembrane helix</keyword>
<feature type="transmembrane region" description="Helical" evidence="1">
    <location>
        <begin position="990"/>
        <end position="1014"/>
    </location>
</feature>
<name>A0A809R5D1_9PROT</name>
<keyword evidence="1" id="KW-0472">Membrane</keyword>
<dbReference type="Proteomes" id="UP000662914">
    <property type="component" value="Chromosome"/>
</dbReference>
<dbReference type="SUPFAM" id="SSF82714">
    <property type="entry name" value="Multidrug efflux transporter AcrB TolC docking domain, DN and DC subdomains"/>
    <property type="match status" value="2"/>
</dbReference>
<organism evidence="2 3">
    <name type="scientific">Candidatus Desulfobacillus denitrificans</name>
    <dbReference type="NCBI Taxonomy" id="2608985"/>
    <lineage>
        <taxon>Bacteria</taxon>
        <taxon>Pseudomonadati</taxon>
        <taxon>Pseudomonadota</taxon>
        <taxon>Betaproteobacteria</taxon>
        <taxon>Candidatus Desulfobacillus</taxon>
    </lineage>
</organism>
<feature type="transmembrane region" description="Helical" evidence="1">
    <location>
        <begin position="467"/>
        <end position="491"/>
    </location>
</feature>
<dbReference type="Gene3D" id="3.30.70.1440">
    <property type="entry name" value="Multidrug efflux transporter AcrB pore domain"/>
    <property type="match status" value="1"/>
</dbReference>
<dbReference type="InterPro" id="IPR027463">
    <property type="entry name" value="AcrB_DN_DC_subdom"/>
</dbReference>
<feature type="transmembrane region" description="Helical" evidence="1">
    <location>
        <begin position="866"/>
        <end position="883"/>
    </location>
</feature>
<proteinExistence type="predicted"/>
<dbReference type="Gene3D" id="3.30.70.1430">
    <property type="entry name" value="Multidrug efflux transporter AcrB pore domain"/>
    <property type="match status" value="2"/>
</dbReference>
<gene>
    <name evidence="2" type="ORF">DSYM_02240</name>
</gene>
<feature type="transmembrane region" description="Helical" evidence="1">
    <location>
        <begin position="916"/>
        <end position="937"/>
    </location>
</feature>
<dbReference type="Pfam" id="PF00873">
    <property type="entry name" value="ACR_tran"/>
    <property type="match status" value="1"/>
</dbReference>
<dbReference type="AlphaFoldDB" id="A0A809R5D1"/>
<dbReference type="Gene3D" id="1.20.1640.10">
    <property type="entry name" value="Multidrug efflux transporter AcrB transmembrane domain"/>
    <property type="match status" value="2"/>
</dbReference>
<feature type="transmembrane region" description="Helical" evidence="1">
    <location>
        <begin position="393"/>
        <end position="411"/>
    </location>
</feature>
<dbReference type="Gene3D" id="3.30.2090.10">
    <property type="entry name" value="Multidrug efflux transporter AcrB TolC docking domain, DN and DC subdomains"/>
    <property type="match status" value="2"/>
</dbReference>
<dbReference type="Gene3D" id="3.30.70.1320">
    <property type="entry name" value="Multidrug efflux transporter AcrB pore domain like"/>
    <property type="match status" value="1"/>
</dbReference>
<feature type="transmembrane region" description="Helical" evidence="1">
    <location>
        <begin position="890"/>
        <end position="910"/>
    </location>
</feature>
<feature type="transmembrane region" description="Helical" evidence="1">
    <location>
        <begin position="341"/>
        <end position="360"/>
    </location>
</feature>
<dbReference type="EMBL" id="AP021857">
    <property type="protein sequence ID" value="BBO19525.1"/>
    <property type="molecule type" value="Genomic_DNA"/>
</dbReference>
<dbReference type="GO" id="GO:0005886">
    <property type="term" value="C:plasma membrane"/>
    <property type="evidence" value="ECO:0007669"/>
    <property type="project" value="TreeGrafter"/>
</dbReference>
<dbReference type="SUPFAM" id="SSF82866">
    <property type="entry name" value="Multidrug efflux transporter AcrB transmembrane domain"/>
    <property type="match status" value="2"/>
</dbReference>
<dbReference type="PANTHER" id="PTHR32063:SF18">
    <property type="entry name" value="CATION EFFLUX SYSTEM PROTEIN"/>
    <property type="match status" value="1"/>
</dbReference>
<sequence length="1024" mass="112281">MKVDEGRFNLTAAALRHRELTLFFILVIAISGFASYFKLGQREDPDFTFRAMVVRTMWPGATAEQVDRQVTDRIEKKLQEIPFFRHTRSYSKPGESLIILELHDTARGPAVDDAWYQVRKKIGDIRGTLPEGVVGPFYNDEFGDVFGSIYAFTADGFTHSELRDHVEAARQRLLKLKNVAKIDLVGIQDDRIFIELSQQKLATMGLDAQQIGQALATQNAVVPSGAVNSATHTIPLRVSGELNSVAAVADTRVAVAGRSIRIGDIARVWRGYVDPPISKMYYRGQQAIGLAVSMVKDGDVLRLGEDLDREMAAIHADLPVGVEFAQVSNQPRIVKQAVGDFMRVFLEALGIVLVVSFLSLGLRTGLVVAITIPWVVAATFLGMRYFGIDLHRISTGALIIALGLLVDDAMIAVEMMSRKIEQGLGKLAAAAFAWRSTAFPMLTGTLITAAGFLPIGTAKSATGEYTFAIFAVVTLALLISWVAAVTVTPFVGNWILKGPQHEHAIAGHDVFNTPFYAKLRKVLEWCLMHRKLTMLATLGLFVLGVAGMGFTEKQFFPNSNRPEVLVELWLPEGSSFAATEKEAKRLEAIIAEDQDVASWVTYVGNGSPRYFLSLDQQLFRSNFAQTVILSKDLEGRERIVERLRKILAEDFPGIRARANRVALGPPVSYPVQFRVSGTDIPKVKEIADQVAEAMRASPHTLDVNHEWGVRAPMLRVDVDQDKARALGVSTASVSRALQGAISGATVAQFRENDRLIDIVLRAPEAERDAMERVLAVQVPTASGRSVPVTQVATVREAFEEPILWRRSRELTLTVRADIVDGVQAPDVAMAIDRQLAELRAQLPVGYRIEIGGSLEESGRAQESINAGMPMMLAVVLAILMIQLQSFARTFMVLLTAPLGLIGVALALLLFRQPFGFVAMLGTIALGGMIMRNTVILVDQIEQDIKAGEPPWVAIREATVRRFRPIMLTAAAAMLAMIPLTRNVLWGPMAFAIMGGLLVATVLTVLFVPALYAAWFRVKPAQEAN</sequence>
<keyword evidence="1" id="KW-0812">Transmembrane</keyword>
<evidence type="ECO:0000256" key="1">
    <source>
        <dbReference type="SAM" id="Phobius"/>
    </source>
</evidence>
<reference evidence="2" key="1">
    <citation type="journal article" name="DNA Res.">
        <title>The physiological potential of anammox bacteria as revealed by their core genome structure.</title>
        <authorList>
            <person name="Okubo T."/>
            <person name="Toyoda A."/>
            <person name="Fukuhara K."/>
            <person name="Uchiyama I."/>
            <person name="Harigaya Y."/>
            <person name="Kuroiwa M."/>
            <person name="Suzuki T."/>
            <person name="Murakami Y."/>
            <person name="Suwa Y."/>
            <person name="Takami H."/>
        </authorList>
    </citation>
    <scope>NUCLEOTIDE SEQUENCE</scope>
    <source>
        <strain evidence="2">317325-3</strain>
    </source>
</reference>